<organism evidence="1 2">
    <name type="scientific">Mucilaginibacter segetis</name>
    <dbReference type="NCBI Taxonomy" id="2793071"/>
    <lineage>
        <taxon>Bacteria</taxon>
        <taxon>Pseudomonadati</taxon>
        <taxon>Bacteroidota</taxon>
        <taxon>Sphingobacteriia</taxon>
        <taxon>Sphingobacteriales</taxon>
        <taxon>Sphingobacteriaceae</taxon>
        <taxon>Mucilaginibacter</taxon>
    </lineage>
</organism>
<dbReference type="InterPro" id="IPR021866">
    <property type="entry name" value="SpoIIAA-like"/>
</dbReference>
<dbReference type="RefSeq" id="WP_200063574.1">
    <property type="nucleotide sequence ID" value="NZ_JAEHFW010000001.1"/>
</dbReference>
<dbReference type="AlphaFoldDB" id="A0A934PP14"/>
<proteinExistence type="predicted"/>
<protein>
    <submittedName>
        <fullName evidence="1">STAS/SEC14 domain-containing protein</fullName>
    </submittedName>
</protein>
<reference evidence="1" key="1">
    <citation type="submission" date="2020-12" db="EMBL/GenBank/DDBJ databases">
        <title>Bacterial novel species Mucilaginibacter sp. SD-g isolated from soil.</title>
        <authorList>
            <person name="Jung H.-Y."/>
        </authorList>
    </citation>
    <scope>NUCLEOTIDE SEQUENCE</scope>
    <source>
        <strain evidence="1">SD-g</strain>
    </source>
</reference>
<dbReference type="EMBL" id="JAEHFW010000001">
    <property type="protein sequence ID" value="MBK0378094.1"/>
    <property type="molecule type" value="Genomic_DNA"/>
</dbReference>
<dbReference type="Pfam" id="PF11964">
    <property type="entry name" value="SpoIIAA-like"/>
    <property type="match status" value="1"/>
</dbReference>
<dbReference type="Proteomes" id="UP000613193">
    <property type="component" value="Unassembled WGS sequence"/>
</dbReference>
<accession>A0A934PP14</accession>
<dbReference type="SUPFAM" id="SSF52091">
    <property type="entry name" value="SpoIIaa-like"/>
    <property type="match status" value="1"/>
</dbReference>
<evidence type="ECO:0000313" key="2">
    <source>
        <dbReference type="Proteomes" id="UP000613193"/>
    </source>
</evidence>
<evidence type="ECO:0000313" key="1">
    <source>
        <dbReference type="EMBL" id="MBK0378094.1"/>
    </source>
</evidence>
<keyword evidence="2" id="KW-1185">Reference proteome</keyword>
<name>A0A934PP14_9SPHI</name>
<gene>
    <name evidence="1" type="ORF">I5M19_02155</name>
</gene>
<dbReference type="Gene3D" id="3.40.50.10600">
    <property type="entry name" value="SpoIIaa-like domains"/>
    <property type="match status" value="1"/>
</dbReference>
<dbReference type="InterPro" id="IPR038396">
    <property type="entry name" value="SpoIIAA-like_sf"/>
</dbReference>
<sequence length="119" mass="13515">MIQLINNLPDNVVGFEVTGEVTKEQYEATIVPRMDELAKRQGEINYLIVIKTDLTAFTPGVWFDDFKMALKHFSKWDKIAIVSDQDAIQKLTSIFGFAFPGDSKDFSLSEYDEAVSWVS</sequence>
<dbReference type="InterPro" id="IPR036513">
    <property type="entry name" value="STAS_dom_sf"/>
</dbReference>
<comment type="caution">
    <text evidence="1">The sequence shown here is derived from an EMBL/GenBank/DDBJ whole genome shotgun (WGS) entry which is preliminary data.</text>
</comment>